<name>A0A0A9G3P6_ARUDO</name>
<proteinExistence type="predicted"/>
<dbReference type="EMBL" id="GBRH01178181">
    <property type="protein sequence ID" value="JAE19715.1"/>
    <property type="molecule type" value="Transcribed_RNA"/>
</dbReference>
<evidence type="ECO:0000313" key="1">
    <source>
        <dbReference type="EMBL" id="JAE19715.1"/>
    </source>
</evidence>
<sequence>MVIQVRERPVFFPLIYLPFSISPYGVGTYLYGVSTLADTAIYLPASTFWFGAGLS</sequence>
<reference evidence="1" key="2">
    <citation type="journal article" date="2015" name="Data Brief">
        <title>Shoot transcriptome of the giant reed, Arundo donax.</title>
        <authorList>
            <person name="Barrero R.A."/>
            <person name="Guerrero F.D."/>
            <person name="Moolhuijzen P."/>
            <person name="Goolsby J.A."/>
            <person name="Tidwell J."/>
            <person name="Bellgard S.E."/>
            <person name="Bellgard M.I."/>
        </authorList>
    </citation>
    <scope>NUCLEOTIDE SEQUENCE</scope>
    <source>
        <tissue evidence="1">Shoot tissue taken approximately 20 cm above the soil surface</tissue>
    </source>
</reference>
<accession>A0A0A9G3P6</accession>
<reference evidence="1" key="1">
    <citation type="submission" date="2014-09" db="EMBL/GenBank/DDBJ databases">
        <authorList>
            <person name="Magalhaes I.L.F."/>
            <person name="Oliveira U."/>
            <person name="Santos F.R."/>
            <person name="Vidigal T.H.D.A."/>
            <person name="Brescovit A.D."/>
            <person name="Santos A.J."/>
        </authorList>
    </citation>
    <scope>NUCLEOTIDE SEQUENCE</scope>
    <source>
        <tissue evidence="1">Shoot tissue taken approximately 20 cm above the soil surface</tissue>
    </source>
</reference>
<organism evidence="1">
    <name type="scientific">Arundo donax</name>
    <name type="common">Giant reed</name>
    <name type="synonym">Donax arundinaceus</name>
    <dbReference type="NCBI Taxonomy" id="35708"/>
    <lineage>
        <taxon>Eukaryota</taxon>
        <taxon>Viridiplantae</taxon>
        <taxon>Streptophyta</taxon>
        <taxon>Embryophyta</taxon>
        <taxon>Tracheophyta</taxon>
        <taxon>Spermatophyta</taxon>
        <taxon>Magnoliopsida</taxon>
        <taxon>Liliopsida</taxon>
        <taxon>Poales</taxon>
        <taxon>Poaceae</taxon>
        <taxon>PACMAD clade</taxon>
        <taxon>Arundinoideae</taxon>
        <taxon>Arundineae</taxon>
        <taxon>Arundo</taxon>
    </lineage>
</organism>
<protein>
    <submittedName>
        <fullName evidence="1">Uncharacterized protein</fullName>
    </submittedName>
</protein>
<dbReference type="AlphaFoldDB" id="A0A0A9G3P6"/>